<dbReference type="RefSeq" id="WP_238317574.1">
    <property type="nucleotide sequence ID" value="NZ_BQKV01000081.1"/>
</dbReference>
<accession>A0AA37J1A5</accession>
<sequence>MEIRKANVMFGKAGGNASRNSYTCRISLPKTWVDRMGLNPERREVQIAFDGDRITIQQPEGSPIKQAPLADNKRIWAFALVWEQMYRNHANIPFGFFEDMDFIGKGLADLGFVMDCGESMKRAFPGVDVFKDNEAFKRIMDQVDLQTLGNAIFSQWRYWNHWSMGRMEESDFEWFVMAYSRLAELAA</sequence>
<gene>
    <name evidence="1" type="ORF">JCM17207_19620</name>
</gene>
<reference evidence="1" key="1">
    <citation type="journal article" date="2022" name="Int. J. Syst. Evol. Microbiol.">
        <title>Genome-based, phenotypic and chemotaxonomic classification of Faecalibacterium strains: proposal of three novel species Faecalibacterium duncaniae sp. nov., Faecalibacterium hattorii sp. nov. and Faecalibacterium gallinarum sp. nov. .</title>
        <authorList>
            <person name="Sakamoto M."/>
            <person name="Sakurai N."/>
            <person name="Tanno H."/>
            <person name="Iino T."/>
            <person name="Ohkuma M."/>
            <person name="Endo A."/>
        </authorList>
    </citation>
    <scope>NUCLEOTIDE SEQUENCE</scope>
    <source>
        <strain evidence="1">JCM 17207</strain>
    </source>
</reference>
<evidence type="ECO:0000313" key="2">
    <source>
        <dbReference type="Proteomes" id="UP001055185"/>
    </source>
</evidence>
<evidence type="ECO:0008006" key="3">
    <source>
        <dbReference type="Google" id="ProtNLM"/>
    </source>
</evidence>
<dbReference type="EMBL" id="BQKV01000081">
    <property type="protein sequence ID" value="GJN65337.1"/>
    <property type="molecule type" value="Genomic_DNA"/>
</dbReference>
<evidence type="ECO:0000313" key="1">
    <source>
        <dbReference type="EMBL" id="GJN65337.1"/>
    </source>
</evidence>
<comment type="caution">
    <text evidence="1">The sequence shown here is derived from an EMBL/GenBank/DDBJ whole genome shotgun (WGS) entry which is preliminary data.</text>
</comment>
<protein>
    <recommendedName>
        <fullName evidence="3">SpoVT-AbrB domain-containing protein</fullName>
    </recommendedName>
</protein>
<organism evidence="1 2">
    <name type="scientific">Faecalibacterium gallinarum</name>
    <dbReference type="NCBI Taxonomy" id="2903556"/>
    <lineage>
        <taxon>Bacteria</taxon>
        <taxon>Bacillati</taxon>
        <taxon>Bacillota</taxon>
        <taxon>Clostridia</taxon>
        <taxon>Eubacteriales</taxon>
        <taxon>Oscillospiraceae</taxon>
        <taxon>Faecalibacterium</taxon>
    </lineage>
</organism>
<keyword evidence="2" id="KW-1185">Reference proteome</keyword>
<dbReference type="Proteomes" id="UP001055185">
    <property type="component" value="Unassembled WGS sequence"/>
</dbReference>
<name>A0AA37J1A5_9FIRM</name>
<dbReference type="AlphaFoldDB" id="A0AA37J1A5"/>
<proteinExistence type="predicted"/>